<keyword evidence="1" id="KW-1133">Transmembrane helix</keyword>
<dbReference type="Proteomes" id="UP000053477">
    <property type="component" value="Unassembled WGS sequence"/>
</dbReference>
<protein>
    <submittedName>
        <fullName evidence="2">Uncharacterized protein</fullName>
    </submittedName>
</protein>
<organism evidence="2 3">
    <name type="scientific">Schizopora paradoxa</name>
    <dbReference type="NCBI Taxonomy" id="27342"/>
    <lineage>
        <taxon>Eukaryota</taxon>
        <taxon>Fungi</taxon>
        <taxon>Dikarya</taxon>
        <taxon>Basidiomycota</taxon>
        <taxon>Agaricomycotina</taxon>
        <taxon>Agaricomycetes</taxon>
        <taxon>Hymenochaetales</taxon>
        <taxon>Schizoporaceae</taxon>
        <taxon>Schizopora</taxon>
    </lineage>
</organism>
<name>A0A0H2RSV4_9AGAM</name>
<evidence type="ECO:0000313" key="3">
    <source>
        <dbReference type="Proteomes" id="UP000053477"/>
    </source>
</evidence>
<keyword evidence="1" id="KW-0472">Membrane</keyword>
<evidence type="ECO:0000256" key="1">
    <source>
        <dbReference type="SAM" id="Phobius"/>
    </source>
</evidence>
<keyword evidence="3" id="KW-1185">Reference proteome</keyword>
<proteinExistence type="predicted"/>
<gene>
    <name evidence="2" type="ORF">SCHPADRAFT_415624</name>
</gene>
<dbReference type="EMBL" id="KQ085976">
    <property type="protein sequence ID" value="KLO12533.1"/>
    <property type="molecule type" value="Genomic_DNA"/>
</dbReference>
<feature type="transmembrane region" description="Helical" evidence="1">
    <location>
        <begin position="26"/>
        <end position="44"/>
    </location>
</feature>
<keyword evidence="1" id="KW-0812">Transmembrane</keyword>
<sequence length="69" mass="7878">MFQSLTTLPSLRHSLAIRTTTMLKSLYFTLVVGLLASFTTAKPMQVYGTEGDRRAHINARHWEIDLKEI</sequence>
<evidence type="ECO:0000313" key="2">
    <source>
        <dbReference type="EMBL" id="KLO12533.1"/>
    </source>
</evidence>
<accession>A0A0H2RSV4</accession>
<reference evidence="2 3" key="1">
    <citation type="submission" date="2015-04" db="EMBL/GenBank/DDBJ databases">
        <title>Complete genome sequence of Schizopora paradoxa KUC8140, a cosmopolitan wood degrader in East Asia.</title>
        <authorList>
            <consortium name="DOE Joint Genome Institute"/>
            <person name="Min B."/>
            <person name="Park H."/>
            <person name="Jang Y."/>
            <person name="Kim J.-J."/>
            <person name="Kim K.H."/>
            <person name="Pangilinan J."/>
            <person name="Lipzen A."/>
            <person name="Riley R."/>
            <person name="Grigoriev I.V."/>
            <person name="Spatafora J.W."/>
            <person name="Choi I.-G."/>
        </authorList>
    </citation>
    <scope>NUCLEOTIDE SEQUENCE [LARGE SCALE GENOMIC DNA]</scope>
    <source>
        <strain evidence="2 3">KUC8140</strain>
    </source>
</reference>
<dbReference type="InParanoid" id="A0A0H2RSV4"/>
<dbReference type="AlphaFoldDB" id="A0A0H2RSV4"/>